<protein>
    <submittedName>
        <fullName evidence="1">Uncharacterized protein</fullName>
    </submittedName>
</protein>
<keyword evidence="2" id="KW-1185">Reference proteome</keyword>
<dbReference type="EMBL" id="BGZK01001556">
    <property type="protein sequence ID" value="GBP82269.1"/>
    <property type="molecule type" value="Genomic_DNA"/>
</dbReference>
<dbReference type="Proteomes" id="UP000299102">
    <property type="component" value="Unassembled WGS sequence"/>
</dbReference>
<organism evidence="1 2">
    <name type="scientific">Eumeta variegata</name>
    <name type="common">Bagworm moth</name>
    <name type="synonym">Eumeta japonica</name>
    <dbReference type="NCBI Taxonomy" id="151549"/>
    <lineage>
        <taxon>Eukaryota</taxon>
        <taxon>Metazoa</taxon>
        <taxon>Ecdysozoa</taxon>
        <taxon>Arthropoda</taxon>
        <taxon>Hexapoda</taxon>
        <taxon>Insecta</taxon>
        <taxon>Pterygota</taxon>
        <taxon>Neoptera</taxon>
        <taxon>Endopterygota</taxon>
        <taxon>Lepidoptera</taxon>
        <taxon>Glossata</taxon>
        <taxon>Ditrysia</taxon>
        <taxon>Tineoidea</taxon>
        <taxon>Psychidae</taxon>
        <taxon>Oiketicinae</taxon>
        <taxon>Eumeta</taxon>
    </lineage>
</organism>
<reference evidence="1 2" key="1">
    <citation type="journal article" date="2019" name="Commun. Biol.">
        <title>The bagworm genome reveals a unique fibroin gene that provides high tensile strength.</title>
        <authorList>
            <person name="Kono N."/>
            <person name="Nakamura H."/>
            <person name="Ohtoshi R."/>
            <person name="Tomita M."/>
            <person name="Numata K."/>
            <person name="Arakawa K."/>
        </authorList>
    </citation>
    <scope>NUCLEOTIDE SEQUENCE [LARGE SCALE GENOMIC DNA]</scope>
</reference>
<proteinExistence type="predicted"/>
<evidence type="ECO:0000313" key="1">
    <source>
        <dbReference type="EMBL" id="GBP82269.1"/>
    </source>
</evidence>
<accession>A0A4C1Z5S4</accession>
<sequence length="164" mass="19123">MIRRDTNAKLFGKVSKGEAKYERAGRATKSDHRRRRSGADCPPIPYSIYKRRLYVPIYIFTRTHTYLTFFPFESVWSGERARACVRRPPDARSLIYGFFFFAERVALRCTEFRIAQLIRVHTNISSNRSNRLRQIANGTRIEADRNWIASWTGTETRPELGSGL</sequence>
<evidence type="ECO:0000313" key="2">
    <source>
        <dbReference type="Proteomes" id="UP000299102"/>
    </source>
</evidence>
<gene>
    <name evidence="1" type="ORF">EVAR_103452_1</name>
</gene>
<dbReference type="AlphaFoldDB" id="A0A4C1Z5S4"/>
<comment type="caution">
    <text evidence="1">The sequence shown here is derived from an EMBL/GenBank/DDBJ whole genome shotgun (WGS) entry which is preliminary data.</text>
</comment>
<name>A0A4C1Z5S4_EUMVA</name>